<evidence type="ECO:0000313" key="9">
    <source>
        <dbReference type="EMBL" id="OKA03484.1"/>
    </source>
</evidence>
<sequence>MTTLLSRNRDYRLLWGGQVISETGFSTSMIAFPLLVLAVTGSAAQSGLVLGAVAIAQLAAGLPAGALVDRWNRKKIMLACEAVQGIAAAALVAALWWGVANVAMMIVVAAVMGLCRALFEPAEEASLPRLVTVDQVPSAVAMNAARSSAGQLSGTALGGFLFALGRMVPFVFDVIAHVVAFAALLFVRLPPKLIEQRTATPHLGREIVAGLRWVWHQPHVRITAVCAICLNLFFSAYYLVIIVLADSRGVPAGEIGVMAAMLGGGGILGALAAPYLHRKLSPYVVIISVFWALTVLTPLAVFVHNGYLMGLLFAAMAFLPPAANTTISTYQLLLTPDALRGRLGGVMGVTGGLAAAAGPALGGWLVDALPGGTAVLVCAGAIAAVTLLATVNPTLRRFPRRVDETTADLPEKTEMLDTKGKSNG</sequence>
<evidence type="ECO:0000313" key="8">
    <source>
        <dbReference type="EMBL" id="KZB86539.1"/>
    </source>
</evidence>
<keyword evidence="11" id="KW-1185">Reference proteome</keyword>
<dbReference type="Gene3D" id="1.20.1250.20">
    <property type="entry name" value="MFS general substrate transporter like domains"/>
    <property type="match status" value="1"/>
</dbReference>
<reference evidence="8 10" key="1">
    <citation type="submission" date="2015-12" db="EMBL/GenBank/DDBJ databases">
        <title>Amycolatopsis regifaucium genome sequencing and assembly.</title>
        <authorList>
            <person name="Mayilraj S."/>
        </authorList>
    </citation>
    <scope>NUCLEOTIDE SEQUENCE [LARGE SCALE GENOMIC DNA]</scope>
    <source>
        <strain evidence="8 10">GY080</strain>
    </source>
</reference>
<dbReference type="InterPro" id="IPR011701">
    <property type="entry name" value="MFS"/>
</dbReference>
<dbReference type="Proteomes" id="UP000186883">
    <property type="component" value="Unassembled WGS sequence"/>
</dbReference>
<feature type="transmembrane region" description="Helical" evidence="6">
    <location>
        <begin position="345"/>
        <end position="366"/>
    </location>
</feature>
<evidence type="ECO:0000256" key="2">
    <source>
        <dbReference type="ARBA" id="ARBA00022475"/>
    </source>
</evidence>
<evidence type="ECO:0000256" key="4">
    <source>
        <dbReference type="ARBA" id="ARBA00022989"/>
    </source>
</evidence>
<reference evidence="9 11" key="2">
    <citation type="submission" date="2016-11" db="EMBL/GenBank/DDBJ databases">
        <title>Genome sequencing of Amycolatopsis regifaucium.</title>
        <authorList>
            <person name="Mayilraj S."/>
            <person name="Kaur N."/>
        </authorList>
    </citation>
    <scope>NUCLEOTIDE SEQUENCE [LARGE SCALE GENOMIC DNA]</scope>
    <source>
        <strain evidence="9 11">GY080</strain>
    </source>
</reference>
<dbReference type="AlphaFoldDB" id="A0A154MSS6"/>
<feature type="domain" description="Major facilitator superfamily (MFS) profile" evidence="7">
    <location>
        <begin position="1"/>
        <end position="396"/>
    </location>
</feature>
<dbReference type="Pfam" id="PF07690">
    <property type="entry name" value="MFS_1"/>
    <property type="match status" value="1"/>
</dbReference>
<keyword evidence="3 6" id="KW-0812">Transmembrane</keyword>
<keyword evidence="5 6" id="KW-0472">Membrane</keyword>
<protein>
    <submittedName>
        <fullName evidence="8">MFS transporter</fullName>
    </submittedName>
</protein>
<evidence type="ECO:0000259" key="7">
    <source>
        <dbReference type="PROSITE" id="PS50850"/>
    </source>
</evidence>
<feature type="transmembrane region" description="Helical" evidence="6">
    <location>
        <begin position="12"/>
        <end position="36"/>
    </location>
</feature>
<feature type="transmembrane region" description="Helical" evidence="6">
    <location>
        <begin position="89"/>
        <end position="119"/>
    </location>
</feature>
<feature type="transmembrane region" description="Helical" evidence="6">
    <location>
        <begin position="222"/>
        <end position="245"/>
    </location>
</feature>
<dbReference type="EMBL" id="LOBU02000031">
    <property type="protein sequence ID" value="OKA03484.1"/>
    <property type="molecule type" value="Genomic_DNA"/>
</dbReference>
<dbReference type="EMBL" id="LQCI01000007">
    <property type="protein sequence ID" value="KZB86539.1"/>
    <property type="molecule type" value="Genomic_DNA"/>
</dbReference>
<feature type="transmembrane region" description="Helical" evidence="6">
    <location>
        <begin position="372"/>
        <end position="391"/>
    </location>
</feature>
<name>A0A154MSS6_9PSEU</name>
<evidence type="ECO:0000256" key="3">
    <source>
        <dbReference type="ARBA" id="ARBA00022692"/>
    </source>
</evidence>
<feature type="transmembrane region" description="Helical" evidence="6">
    <location>
        <begin position="309"/>
        <end position="333"/>
    </location>
</feature>
<keyword evidence="4 6" id="KW-1133">Transmembrane helix</keyword>
<evidence type="ECO:0000313" key="10">
    <source>
        <dbReference type="Proteomes" id="UP000076321"/>
    </source>
</evidence>
<organism evidence="8 10">
    <name type="scientific">Amycolatopsis regifaucium</name>
    <dbReference type="NCBI Taxonomy" id="546365"/>
    <lineage>
        <taxon>Bacteria</taxon>
        <taxon>Bacillati</taxon>
        <taxon>Actinomycetota</taxon>
        <taxon>Actinomycetes</taxon>
        <taxon>Pseudonocardiales</taxon>
        <taxon>Pseudonocardiaceae</taxon>
        <taxon>Amycolatopsis</taxon>
    </lineage>
</organism>
<dbReference type="GO" id="GO:0022857">
    <property type="term" value="F:transmembrane transporter activity"/>
    <property type="evidence" value="ECO:0007669"/>
    <property type="project" value="InterPro"/>
</dbReference>
<evidence type="ECO:0000256" key="6">
    <source>
        <dbReference type="SAM" id="Phobius"/>
    </source>
</evidence>
<comment type="subcellular location">
    <subcellularLocation>
        <location evidence="1">Cell membrane</location>
        <topology evidence="1">Multi-pass membrane protein</topology>
    </subcellularLocation>
</comment>
<proteinExistence type="predicted"/>
<feature type="transmembrane region" description="Helical" evidence="6">
    <location>
        <begin position="167"/>
        <end position="187"/>
    </location>
</feature>
<comment type="caution">
    <text evidence="8">The sequence shown here is derived from an EMBL/GenBank/DDBJ whole genome shotgun (WGS) entry which is preliminary data.</text>
</comment>
<feature type="transmembrane region" description="Helical" evidence="6">
    <location>
        <begin position="257"/>
        <end position="276"/>
    </location>
</feature>
<dbReference type="CDD" id="cd06173">
    <property type="entry name" value="MFS_MefA_like"/>
    <property type="match status" value="1"/>
</dbReference>
<dbReference type="SUPFAM" id="SSF103473">
    <property type="entry name" value="MFS general substrate transporter"/>
    <property type="match status" value="1"/>
</dbReference>
<evidence type="ECO:0000256" key="5">
    <source>
        <dbReference type="ARBA" id="ARBA00023136"/>
    </source>
</evidence>
<dbReference type="Proteomes" id="UP000076321">
    <property type="component" value="Unassembled WGS sequence"/>
</dbReference>
<dbReference type="InterPro" id="IPR020846">
    <property type="entry name" value="MFS_dom"/>
</dbReference>
<gene>
    <name evidence="9" type="ORF">ATP06_0235860</name>
    <name evidence="8" type="ORF">AVL48_26215</name>
</gene>
<feature type="transmembrane region" description="Helical" evidence="6">
    <location>
        <begin position="48"/>
        <end position="68"/>
    </location>
</feature>
<dbReference type="OrthoDB" id="4544213at2"/>
<dbReference type="PANTHER" id="PTHR23513:SF6">
    <property type="entry name" value="MAJOR FACILITATOR SUPERFAMILY ASSOCIATED DOMAIN-CONTAINING PROTEIN"/>
    <property type="match status" value="1"/>
</dbReference>
<dbReference type="PROSITE" id="PS50850">
    <property type="entry name" value="MFS"/>
    <property type="match status" value="1"/>
</dbReference>
<keyword evidence="2" id="KW-1003">Cell membrane</keyword>
<evidence type="ECO:0000313" key="11">
    <source>
        <dbReference type="Proteomes" id="UP000186883"/>
    </source>
</evidence>
<dbReference type="InterPro" id="IPR036259">
    <property type="entry name" value="MFS_trans_sf"/>
</dbReference>
<accession>A0A154MSS6</accession>
<feature type="transmembrane region" description="Helical" evidence="6">
    <location>
        <begin position="283"/>
        <end position="303"/>
    </location>
</feature>
<dbReference type="RefSeq" id="WP_061988092.1">
    <property type="nucleotide sequence ID" value="NZ_FOPQ01000016.1"/>
</dbReference>
<dbReference type="GO" id="GO:0005886">
    <property type="term" value="C:plasma membrane"/>
    <property type="evidence" value="ECO:0007669"/>
    <property type="project" value="UniProtKB-SubCell"/>
</dbReference>
<dbReference type="PANTHER" id="PTHR23513">
    <property type="entry name" value="INTEGRAL MEMBRANE EFFLUX PROTEIN-RELATED"/>
    <property type="match status" value="1"/>
</dbReference>
<evidence type="ECO:0000256" key="1">
    <source>
        <dbReference type="ARBA" id="ARBA00004651"/>
    </source>
</evidence>